<dbReference type="Gene3D" id="1.10.510.10">
    <property type="entry name" value="Transferase(Phosphotransferase) domain 1"/>
    <property type="match status" value="1"/>
</dbReference>
<protein>
    <submittedName>
        <fullName evidence="10">Protein kinase domain-containing protein</fullName>
    </submittedName>
</protein>
<reference evidence="10" key="1">
    <citation type="submission" date="2022-11" db="UniProtKB">
        <authorList>
            <consortium name="WormBaseParasite"/>
        </authorList>
    </citation>
    <scope>IDENTIFICATION</scope>
</reference>
<feature type="binding site" evidence="6">
    <location>
        <position position="79"/>
    </location>
    <ligand>
        <name>ATP</name>
        <dbReference type="ChEBI" id="CHEBI:30616"/>
    </ligand>
</feature>
<evidence type="ECO:0000313" key="10">
    <source>
        <dbReference type="WBParaSite" id="jg15601"/>
    </source>
</evidence>
<evidence type="ECO:0000256" key="1">
    <source>
        <dbReference type="ARBA" id="ARBA00022527"/>
    </source>
</evidence>
<dbReference type="WBParaSite" id="jg15601">
    <property type="protein sequence ID" value="jg15601"/>
    <property type="gene ID" value="jg15601"/>
</dbReference>
<dbReference type="InterPro" id="IPR011009">
    <property type="entry name" value="Kinase-like_dom_sf"/>
</dbReference>
<dbReference type="GO" id="GO:0004674">
    <property type="term" value="F:protein serine/threonine kinase activity"/>
    <property type="evidence" value="ECO:0007669"/>
    <property type="project" value="UniProtKB-KW"/>
</dbReference>
<dbReference type="InterPro" id="IPR000719">
    <property type="entry name" value="Prot_kinase_dom"/>
</dbReference>
<evidence type="ECO:0000256" key="6">
    <source>
        <dbReference type="PROSITE-ProRule" id="PRU10141"/>
    </source>
</evidence>
<dbReference type="FunFam" id="3.30.200.20:FF:000042">
    <property type="entry name" value="Aurora kinase A"/>
    <property type="match status" value="1"/>
</dbReference>
<sequence>MLDYNQYAAHPIGMELRNRAISVPNLSNLPLHSDELPSHVCDNAGVTYEVGKFLGKGGFAKCYLASSDGQEFALKVIAKESIKRPSHLNKIKKEILTHYSLRHPNIVALYTTFEDIDFKYMLLEYCPNRTLADYIELTPGRYIYEANALVFLKQLLKAVKYLHSECGILHRDIKPGNILLSREYTVKLADLAFAALSKN</sequence>
<evidence type="ECO:0000256" key="3">
    <source>
        <dbReference type="ARBA" id="ARBA00022741"/>
    </source>
</evidence>
<evidence type="ECO:0000313" key="9">
    <source>
        <dbReference type="Proteomes" id="UP000887574"/>
    </source>
</evidence>
<dbReference type="GO" id="GO:0005634">
    <property type="term" value="C:nucleus"/>
    <property type="evidence" value="ECO:0007669"/>
    <property type="project" value="TreeGrafter"/>
</dbReference>
<keyword evidence="4" id="KW-0418">Kinase</keyword>
<dbReference type="PROSITE" id="PS50011">
    <property type="entry name" value="PROTEIN_KINASE_DOM"/>
    <property type="match status" value="1"/>
</dbReference>
<dbReference type="PROSITE" id="PS00108">
    <property type="entry name" value="PROTEIN_KINASE_ST"/>
    <property type="match status" value="1"/>
</dbReference>
<keyword evidence="1 7" id="KW-0723">Serine/threonine-protein kinase</keyword>
<evidence type="ECO:0000256" key="5">
    <source>
        <dbReference type="ARBA" id="ARBA00022840"/>
    </source>
</evidence>
<dbReference type="SUPFAM" id="SSF56112">
    <property type="entry name" value="Protein kinase-like (PK-like)"/>
    <property type="match status" value="1"/>
</dbReference>
<comment type="similarity">
    <text evidence="7">Belongs to the protein kinase superfamily.</text>
</comment>
<proteinExistence type="inferred from homology"/>
<keyword evidence="3 6" id="KW-0547">Nucleotide-binding</keyword>
<dbReference type="GO" id="GO:0005524">
    <property type="term" value="F:ATP binding"/>
    <property type="evidence" value="ECO:0007669"/>
    <property type="project" value="UniProtKB-UniRule"/>
</dbReference>
<dbReference type="Pfam" id="PF00069">
    <property type="entry name" value="Pkinase"/>
    <property type="match status" value="1"/>
</dbReference>
<evidence type="ECO:0000259" key="8">
    <source>
        <dbReference type="PROSITE" id="PS50011"/>
    </source>
</evidence>
<accession>A0A915D3Z6</accession>
<dbReference type="Proteomes" id="UP000887574">
    <property type="component" value="Unplaced"/>
</dbReference>
<dbReference type="InterPro" id="IPR008271">
    <property type="entry name" value="Ser/Thr_kinase_AS"/>
</dbReference>
<dbReference type="InterPro" id="IPR017441">
    <property type="entry name" value="Protein_kinase_ATP_BS"/>
</dbReference>
<dbReference type="PROSITE" id="PS00107">
    <property type="entry name" value="PROTEIN_KINASE_ATP"/>
    <property type="match status" value="1"/>
</dbReference>
<feature type="domain" description="Protein kinase" evidence="8">
    <location>
        <begin position="48"/>
        <end position="199"/>
    </location>
</feature>
<dbReference type="SMART" id="SM00220">
    <property type="entry name" value="S_TKc"/>
    <property type="match status" value="1"/>
</dbReference>
<keyword evidence="2" id="KW-0808">Transferase</keyword>
<dbReference type="AlphaFoldDB" id="A0A915D3Z6"/>
<keyword evidence="9" id="KW-1185">Reference proteome</keyword>
<evidence type="ECO:0000256" key="2">
    <source>
        <dbReference type="ARBA" id="ARBA00022679"/>
    </source>
</evidence>
<keyword evidence="5 6" id="KW-0067">ATP-binding</keyword>
<dbReference type="PANTHER" id="PTHR24345">
    <property type="entry name" value="SERINE/THREONINE-PROTEIN KINASE PLK"/>
    <property type="match status" value="1"/>
</dbReference>
<dbReference type="Gene3D" id="3.30.200.20">
    <property type="entry name" value="Phosphorylase Kinase, domain 1"/>
    <property type="match status" value="1"/>
</dbReference>
<dbReference type="PANTHER" id="PTHR24345:SF0">
    <property type="entry name" value="CELL CYCLE SERINE_THREONINE-PROTEIN KINASE CDC5_MSD2"/>
    <property type="match status" value="1"/>
</dbReference>
<organism evidence="9 10">
    <name type="scientific">Ditylenchus dipsaci</name>
    <dbReference type="NCBI Taxonomy" id="166011"/>
    <lineage>
        <taxon>Eukaryota</taxon>
        <taxon>Metazoa</taxon>
        <taxon>Ecdysozoa</taxon>
        <taxon>Nematoda</taxon>
        <taxon>Chromadorea</taxon>
        <taxon>Rhabditida</taxon>
        <taxon>Tylenchina</taxon>
        <taxon>Tylenchomorpha</taxon>
        <taxon>Sphaerularioidea</taxon>
        <taxon>Anguinidae</taxon>
        <taxon>Anguininae</taxon>
        <taxon>Ditylenchus</taxon>
    </lineage>
</organism>
<evidence type="ECO:0000256" key="7">
    <source>
        <dbReference type="RuleBase" id="RU000304"/>
    </source>
</evidence>
<name>A0A915D3Z6_9BILA</name>
<evidence type="ECO:0000256" key="4">
    <source>
        <dbReference type="ARBA" id="ARBA00022777"/>
    </source>
</evidence>